<name>A0ABN9SBY6_9DINO</name>
<organism evidence="2 3">
    <name type="scientific">Prorocentrum cordatum</name>
    <dbReference type="NCBI Taxonomy" id="2364126"/>
    <lineage>
        <taxon>Eukaryota</taxon>
        <taxon>Sar</taxon>
        <taxon>Alveolata</taxon>
        <taxon>Dinophyceae</taxon>
        <taxon>Prorocentrales</taxon>
        <taxon>Prorocentraceae</taxon>
        <taxon>Prorocentrum</taxon>
    </lineage>
</organism>
<feature type="non-terminal residue" evidence="2">
    <location>
        <position position="1"/>
    </location>
</feature>
<reference evidence="2" key="1">
    <citation type="submission" date="2023-10" db="EMBL/GenBank/DDBJ databases">
        <authorList>
            <person name="Chen Y."/>
            <person name="Shah S."/>
            <person name="Dougan E. K."/>
            <person name="Thang M."/>
            <person name="Chan C."/>
        </authorList>
    </citation>
    <scope>NUCLEOTIDE SEQUENCE [LARGE SCALE GENOMIC DNA]</scope>
</reference>
<evidence type="ECO:0000313" key="2">
    <source>
        <dbReference type="EMBL" id="CAK0829132.1"/>
    </source>
</evidence>
<protein>
    <recommendedName>
        <fullName evidence="4">Rab-GAP TBC domain-containing protein</fullName>
    </recommendedName>
</protein>
<proteinExistence type="predicted"/>
<sequence>SATTSLVHRFSGSEGDSFLESCKPPPGLDRPAYNVYIDNISIFGRGKSQTDRIANQVFDGVESVGFRVHERASASKWALTLGLEIDFLHSTVQGRRQKRWKLKAVLEWLAGAPYVSGQEIERLLGHTTFHFGPNRLFLSIFNNACDFIRSSYTSRVRLWPSVARECWAAGCLISFAFADLGRDFDPLVSCFDASKCGAGVVTAPWDSAQVRSECEWQERRRFKWDVHDRVAPRDNNFLSLDWGDIESVKPCRDRSSLWSLDKSFREVPKENLVGLTWTKVVRSFWKDEEPIFCLEARAGLLAVRHKLRAVSSFGETHLHLGDSMTATLAFEKGRVKHRGLLGACRRLLALSVASNTRHHFRWVPSELNPSDPDSRYFELPVDSDGRRLLRRSTSRAWTAVVLSPTADPLDTVVAEKTRRPARHLVLKRQRALKRVRAIGGVVPALRALEGDRTVLENSHPSAPVRRDYCRRLDKFWEFGRSQGLSLANLKVCDDALRGLADLPFLDGEQVDAGTKLPAALQDHDVQRFDRGPLPFRLLAGILGILSLHGFHEEVLALALMFICYLRLSELVTVAEGDPFEPVANAGVALACWSLLLRPFGREEPTKVGHLDDTLPLDSPDSPGLGALLAGLRGGDAEVWLFSFSQMQLLRRLQAACRAAGLGSLNIEMYQLRRGGASRDFLM</sequence>
<feature type="region of interest" description="Disordered" evidence="1">
    <location>
        <begin position="1"/>
        <end position="24"/>
    </location>
</feature>
<comment type="caution">
    <text evidence="2">The sequence shown here is derived from an EMBL/GenBank/DDBJ whole genome shotgun (WGS) entry which is preliminary data.</text>
</comment>
<keyword evidence="3" id="KW-1185">Reference proteome</keyword>
<evidence type="ECO:0000313" key="3">
    <source>
        <dbReference type="Proteomes" id="UP001189429"/>
    </source>
</evidence>
<dbReference type="Proteomes" id="UP001189429">
    <property type="component" value="Unassembled WGS sequence"/>
</dbReference>
<dbReference type="EMBL" id="CAUYUJ010010336">
    <property type="protein sequence ID" value="CAK0829132.1"/>
    <property type="molecule type" value="Genomic_DNA"/>
</dbReference>
<evidence type="ECO:0008006" key="4">
    <source>
        <dbReference type="Google" id="ProtNLM"/>
    </source>
</evidence>
<evidence type="ECO:0000256" key="1">
    <source>
        <dbReference type="SAM" id="MobiDB-lite"/>
    </source>
</evidence>
<accession>A0ABN9SBY6</accession>
<gene>
    <name evidence="2" type="ORF">PCOR1329_LOCUS28165</name>
</gene>